<keyword evidence="2" id="KW-1185">Reference proteome</keyword>
<protein>
    <submittedName>
        <fullName evidence="1">Uncharacterized protein</fullName>
    </submittedName>
</protein>
<evidence type="ECO:0000313" key="2">
    <source>
        <dbReference type="Proteomes" id="UP000467840"/>
    </source>
</evidence>
<dbReference type="AlphaFoldDB" id="A0A6A6KCV8"/>
<comment type="caution">
    <text evidence="1">The sequence shown here is derived from an EMBL/GenBank/DDBJ whole genome shotgun (WGS) entry which is preliminary data.</text>
</comment>
<gene>
    <name evidence="1" type="ORF">GH714_011323</name>
</gene>
<dbReference type="Proteomes" id="UP000467840">
    <property type="component" value="Chromosome 3"/>
</dbReference>
<reference evidence="1 2" key="1">
    <citation type="journal article" date="2020" name="Mol. Plant">
        <title>The Chromosome-Based Rubber Tree Genome Provides New Insights into Spurge Genome Evolution and Rubber Biosynthesis.</title>
        <authorList>
            <person name="Liu J."/>
            <person name="Shi C."/>
            <person name="Shi C.C."/>
            <person name="Li W."/>
            <person name="Zhang Q.J."/>
            <person name="Zhang Y."/>
            <person name="Li K."/>
            <person name="Lu H.F."/>
            <person name="Shi C."/>
            <person name="Zhu S.T."/>
            <person name="Xiao Z.Y."/>
            <person name="Nan H."/>
            <person name="Yue Y."/>
            <person name="Zhu X.G."/>
            <person name="Wu Y."/>
            <person name="Hong X.N."/>
            <person name="Fan G.Y."/>
            <person name="Tong Y."/>
            <person name="Zhang D."/>
            <person name="Mao C.L."/>
            <person name="Liu Y.L."/>
            <person name="Hao S.J."/>
            <person name="Liu W.Q."/>
            <person name="Lv M.Q."/>
            <person name="Zhang H.B."/>
            <person name="Liu Y."/>
            <person name="Hu-Tang G.R."/>
            <person name="Wang J.P."/>
            <person name="Wang J.H."/>
            <person name="Sun Y.H."/>
            <person name="Ni S.B."/>
            <person name="Chen W.B."/>
            <person name="Zhang X.C."/>
            <person name="Jiao Y.N."/>
            <person name="Eichler E.E."/>
            <person name="Li G.H."/>
            <person name="Liu X."/>
            <person name="Gao L.Z."/>
        </authorList>
    </citation>
    <scope>NUCLEOTIDE SEQUENCE [LARGE SCALE GENOMIC DNA]</scope>
    <source>
        <strain evidence="2">cv. GT1</strain>
        <tissue evidence="1">Leaf</tissue>
    </source>
</reference>
<proteinExistence type="predicted"/>
<name>A0A6A6KCV8_HEVBR</name>
<organism evidence="1 2">
    <name type="scientific">Hevea brasiliensis</name>
    <name type="common">Para rubber tree</name>
    <name type="synonym">Siphonia brasiliensis</name>
    <dbReference type="NCBI Taxonomy" id="3981"/>
    <lineage>
        <taxon>Eukaryota</taxon>
        <taxon>Viridiplantae</taxon>
        <taxon>Streptophyta</taxon>
        <taxon>Embryophyta</taxon>
        <taxon>Tracheophyta</taxon>
        <taxon>Spermatophyta</taxon>
        <taxon>Magnoliopsida</taxon>
        <taxon>eudicotyledons</taxon>
        <taxon>Gunneridae</taxon>
        <taxon>Pentapetalae</taxon>
        <taxon>rosids</taxon>
        <taxon>fabids</taxon>
        <taxon>Malpighiales</taxon>
        <taxon>Euphorbiaceae</taxon>
        <taxon>Crotonoideae</taxon>
        <taxon>Micrandreae</taxon>
        <taxon>Hevea</taxon>
    </lineage>
</organism>
<dbReference type="EMBL" id="JAAGAX010000017">
    <property type="protein sequence ID" value="KAF2286175.1"/>
    <property type="molecule type" value="Genomic_DNA"/>
</dbReference>
<evidence type="ECO:0000313" key="1">
    <source>
        <dbReference type="EMBL" id="KAF2286175.1"/>
    </source>
</evidence>
<accession>A0A6A6KCV8</accession>
<sequence length="256" mass="29170">MENYIESVERNLALLDEGFTKLCMDNTQIYSKIAAIENLLTTIISGNAMIDHQFPHLSWEHSNQNSSDNLLKLQMALPGNILWMLIRCTQKRSWSKVPSPKQHRNWSFLLHHVYSTRHQDRKRTQGKNGTRNLTSGKDRDCLHEERARALCASLFGKWLEKTMERVEVGLGPSSGISKRGLVVFDGQRPLADPLHTSLQYFKRPPSHPPDPVQPTLRLQSVARQITESRYPALQRDRTKEFVAINSGSSVVSVSTN</sequence>